<evidence type="ECO:0000313" key="3">
    <source>
        <dbReference type="EMBL" id="EEG75071.1"/>
    </source>
</evidence>
<dbReference type="InterPro" id="IPR036265">
    <property type="entry name" value="HIT-like_sf"/>
</dbReference>
<sequence>MRCMYCEEGGPDLIRIRKVKRHTLYLHRDQTYPGRCILAAEQHIKKLTDLTAEEYTQLCREMYTAAVILNRLFSPDKINYAILGDCSEHLHIHIVPKYKEKKNWGYLFEMNEEHPVLLENEAYEAVRQRIIKELEREEAAL</sequence>
<reference evidence="3" key="1">
    <citation type="submission" date="2009-02" db="EMBL/GenBank/DDBJ databases">
        <authorList>
            <person name="Fulton L."/>
            <person name="Clifton S."/>
            <person name="Fulton B."/>
            <person name="Xu J."/>
            <person name="Minx P."/>
            <person name="Pepin K.H."/>
            <person name="Johnson M."/>
            <person name="Bhonagiri V."/>
            <person name="Nash W.E."/>
            <person name="Mardis E.R."/>
            <person name="Wilson R.K."/>
        </authorList>
    </citation>
    <scope>NUCLEOTIDE SEQUENCE [LARGE SCALE GENOMIC DNA]</scope>
    <source>
        <strain evidence="3">DSM 15053</strain>
    </source>
</reference>
<dbReference type="InterPro" id="IPR011146">
    <property type="entry name" value="HIT-like"/>
</dbReference>
<dbReference type="PROSITE" id="PS51084">
    <property type="entry name" value="HIT_2"/>
    <property type="match status" value="1"/>
</dbReference>
<dbReference type="Pfam" id="PF01230">
    <property type="entry name" value="HIT"/>
    <property type="match status" value="1"/>
</dbReference>
<dbReference type="AlphaFoldDB" id="C0BYZ3"/>
<proteinExistence type="predicted"/>
<dbReference type="GO" id="GO:0003824">
    <property type="term" value="F:catalytic activity"/>
    <property type="evidence" value="ECO:0007669"/>
    <property type="project" value="InterPro"/>
</dbReference>
<dbReference type="STRING" id="553973.CLOHYLEM_05032"/>
<keyword evidence="4" id="KW-1185">Reference proteome</keyword>
<evidence type="ECO:0000259" key="2">
    <source>
        <dbReference type="PROSITE" id="PS51084"/>
    </source>
</evidence>
<dbReference type="HOGENOM" id="CLU_123330_2_0_9"/>
<organism evidence="3 4">
    <name type="scientific">[Clostridium] hylemonae DSM 15053</name>
    <dbReference type="NCBI Taxonomy" id="553973"/>
    <lineage>
        <taxon>Bacteria</taxon>
        <taxon>Bacillati</taxon>
        <taxon>Bacillota</taxon>
        <taxon>Clostridia</taxon>
        <taxon>Lachnospirales</taxon>
        <taxon>Lachnospiraceae</taxon>
    </lineage>
</organism>
<accession>C0BYZ3</accession>
<evidence type="ECO:0000256" key="1">
    <source>
        <dbReference type="PROSITE-ProRule" id="PRU00464"/>
    </source>
</evidence>
<comment type="caution">
    <text evidence="3">The sequence shown here is derived from an EMBL/GenBank/DDBJ whole genome shotgun (WGS) entry which is preliminary data.</text>
</comment>
<dbReference type="EMBL" id="ABYI02000018">
    <property type="protein sequence ID" value="EEG75071.1"/>
    <property type="molecule type" value="Genomic_DNA"/>
</dbReference>
<dbReference type="eggNOG" id="COG0537">
    <property type="taxonomic scope" value="Bacteria"/>
</dbReference>
<evidence type="ECO:0000313" key="4">
    <source>
        <dbReference type="Proteomes" id="UP000004893"/>
    </source>
</evidence>
<dbReference type="Proteomes" id="UP000004893">
    <property type="component" value="Unassembled WGS sequence"/>
</dbReference>
<protein>
    <submittedName>
        <fullName evidence="3">Histidine triad domain protein</fullName>
    </submittedName>
</protein>
<name>C0BYZ3_9FIRM</name>
<dbReference type="RefSeq" id="WP_006442365.1">
    <property type="nucleotide sequence ID" value="NZ_CP036524.1"/>
</dbReference>
<gene>
    <name evidence="3" type="ORF">CLOHYLEM_05032</name>
</gene>
<dbReference type="Gene3D" id="3.30.428.10">
    <property type="entry name" value="HIT-like"/>
    <property type="match status" value="1"/>
</dbReference>
<dbReference type="OrthoDB" id="9784774at2"/>
<dbReference type="SUPFAM" id="SSF54197">
    <property type="entry name" value="HIT-like"/>
    <property type="match status" value="1"/>
</dbReference>
<reference evidence="3" key="2">
    <citation type="submission" date="2013-06" db="EMBL/GenBank/DDBJ databases">
        <title>Draft genome sequence of Clostridium hylemonae (DSM 15053).</title>
        <authorList>
            <person name="Sudarsanam P."/>
            <person name="Ley R."/>
            <person name="Guruge J."/>
            <person name="Turnbaugh P.J."/>
            <person name="Mahowald M."/>
            <person name="Liep D."/>
            <person name="Gordon J."/>
        </authorList>
    </citation>
    <scope>NUCLEOTIDE SEQUENCE</scope>
    <source>
        <strain evidence="3">DSM 15053</strain>
    </source>
</reference>
<feature type="short sequence motif" description="Histidine triad motif" evidence="1">
    <location>
        <begin position="89"/>
        <end position="93"/>
    </location>
</feature>
<feature type="domain" description="HIT" evidence="2">
    <location>
        <begin position="1"/>
        <end position="104"/>
    </location>
</feature>